<dbReference type="InterPro" id="IPR011032">
    <property type="entry name" value="GroES-like_sf"/>
</dbReference>
<dbReference type="Pfam" id="PF08240">
    <property type="entry name" value="ADH_N"/>
    <property type="match status" value="1"/>
</dbReference>
<dbReference type="Gene3D" id="3.40.50.720">
    <property type="entry name" value="NAD(P)-binding Rossmann-like Domain"/>
    <property type="match status" value="1"/>
</dbReference>
<dbReference type="PANTHER" id="PTHR43401:SF2">
    <property type="entry name" value="L-THREONINE 3-DEHYDROGENASE"/>
    <property type="match status" value="1"/>
</dbReference>
<evidence type="ECO:0000256" key="1">
    <source>
        <dbReference type="ARBA" id="ARBA00001947"/>
    </source>
</evidence>
<comment type="caution">
    <text evidence="7">The sequence shown here is derived from an EMBL/GenBank/DDBJ whole genome shotgun (WGS) entry which is preliminary data.</text>
</comment>
<dbReference type="Gene3D" id="3.90.180.10">
    <property type="entry name" value="Medium-chain alcohol dehydrogenases, catalytic domain"/>
    <property type="match status" value="1"/>
</dbReference>
<evidence type="ECO:0000256" key="5">
    <source>
        <dbReference type="RuleBase" id="RU361277"/>
    </source>
</evidence>
<dbReference type="PANTHER" id="PTHR43401">
    <property type="entry name" value="L-THREONINE 3-DEHYDROGENASE"/>
    <property type="match status" value="1"/>
</dbReference>
<evidence type="ECO:0000256" key="3">
    <source>
        <dbReference type="ARBA" id="ARBA00022833"/>
    </source>
</evidence>
<dbReference type="InterPro" id="IPR002328">
    <property type="entry name" value="ADH_Zn_CS"/>
</dbReference>
<organism evidence="7 8">
    <name type="scientific">Pseudonocardia yunnanensis</name>
    <dbReference type="NCBI Taxonomy" id="58107"/>
    <lineage>
        <taxon>Bacteria</taxon>
        <taxon>Bacillati</taxon>
        <taxon>Actinomycetota</taxon>
        <taxon>Actinomycetes</taxon>
        <taxon>Pseudonocardiales</taxon>
        <taxon>Pseudonocardiaceae</taxon>
        <taxon>Pseudonocardia</taxon>
    </lineage>
</organism>
<keyword evidence="3 5" id="KW-0862">Zinc</keyword>
<evidence type="ECO:0000313" key="8">
    <source>
        <dbReference type="Proteomes" id="UP001597114"/>
    </source>
</evidence>
<gene>
    <name evidence="7" type="ORF">ACFSJD_28380</name>
</gene>
<keyword evidence="4" id="KW-0560">Oxidoreductase</keyword>
<dbReference type="Pfam" id="PF00107">
    <property type="entry name" value="ADH_zinc_N"/>
    <property type="match status" value="1"/>
</dbReference>
<dbReference type="PROSITE" id="PS00059">
    <property type="entry name" value="ADH_ZINC"/>
    <property type="match status" value="1"/>
</dbReference>
<evidence type="ECO:0000313" key="7">
    <source>
        <dbReference type="EMBL" id="MFD1521448.1"/>
    </source>
</evidence>
<evidence type="ECO:0000256" key="2">
    <source>
        <dbReference type="ARBA" id="ARBA00022723"/>
    </source>
</evidence>
<evidence type="ECO:0000259" key="6">
    <source>
        <dbReference type="SMART" id="SM00829"/>
    </source>
</evidence>
<name>A0ABW4F2W0_9PSEU</name>
<accession>A0ABW4F2W0</accession>
<dbReference type="SUPFAM" id="SSF50129">
    <property type="entry name" value="GroES-like"/>
    <property type="match status" value="1"/>
</dbReference>
<dbReference type="InterPro" id="IPR020843">
    <property type="entry name" value="ER"/>
</dbReference>
<dbReference type="SMART" id="SM00829">
    <property type="entry name" value="PKS_ER"/>
    <property type="match status" value="1"/>
</dbReference>
<comment type="similarity">
    <text evidence="5">Belongs to the zinc-containing alcohol dehydrogenase family.</text>
</comment>
<dbReference type="EMBL" id="JBHUCO010000035">
    <property type="protein sequence ID" value="MFD1521448.1"/>
    <property type="molecule type" value="Genomic_DNA"/>
</dbReference>
<keyword evidence="2 5" id="KW-0479">Metal-binding</keyword>
<dbReference type="InterPro" id="IPR036291">
    <property type="entry name" value="NAD(P)-bd_dom_sf"/>
</dbReference>
<dbReference type="Proteomes" id="UP001597114">
    <property type="component" value="Unassembled WGS sequence"/>
</dbReference>
<keyword evidence="8" id="KW-1185">Reference proteome</keyword>
<dbReference type="SUPFAM" id="SSF51735">
    <property type="entry name" value="NAD(P)-binding Rossmann-fold domains"/>
    <property type="match status" value="1"/>
</dbReference>
<protein>
    <submittedName>
        <fullName evidence="7">Zinc-binding dehydrogenase</fullName>
    </submittedName>
</protein>
<evidence type="ECO:0000256" key="4">
    <source>
        <dbReference type="ARBA" id="ARBA00023002"/>
    </source>
</evidence>
<feature type="domain" description="Enoyl reductase (ER)" evidence="6">
    <location>
        <begin position="13"/>
        <end position="352"/>
    </location>
</feature>
<dbReference type="InterPro" id="IPR013149">
    <property type="entry name" value="ADH-like_C"/>
</dbReference>
<dbReference type="RefSeq" id="WP_344722857.1">
    <property type="nucleotide sequence ID" value="NZ_BAAAUS010000015.1"/>
</dbReference>
<sequence>MAAATMRAAVYHGAKDVRIEERDVPVAGPGQVLVRVTRSGICGTDAGEYQHGPGMFPVHRRHPASGHLGPMVLGHEFIGEVVEHGEGADFLAGRRVATGAGVSCGDCAWCLAGRTNLCARYWTLGLNADGGLAGYAAVPASTCVPIPDGCPDDAAGLAQPLAVGLHAARRADVAPGETVVLVGAGAIGSFILCGVAGVRPERIIALDVDEARLATARALGATETYDVSSRDPVDLVRELTSGEGAPLVIEASGVSGAAQRAVRMTARGGRVLLVGLAHGPQELDLSDVILREVDLRSTVAHVCGEDIPAALHLLTAGGIAEHLLERVIGLDALVPDGLDALVERRSTGKILVDPWH</sequence>
<reference evidence="8" key="1">
    <citation type="journal article" date="2019" name="Int. J. Syst. Evol. Microbiol.">
        <title>The Global Catalogue of Microorganisms (GCM) 10K type strain sequencing project: providing services to taxonomists for standard genome sequencing and annotation.</title>
        <authorList>
            <consortium name="The Broad Institute Genomics Platform"/>
            <consortium name="The Broad Institute Genome Sequencing Center for Infectious Disease"/>
            <person name="Wu L."/>
            <person name="Ma J."/>
        </authorList>
    </citation>
    <scope>NUCLEOTIDE SEQUENCE [LARGE SCALE GENOMIC DNA]</scope>
    <source>
        <strain evidence="8">CCM 7043</strain>
    </source>
</reference>
<dbReference type="InterPro" id="IPR050129">
    <property type="entry name" value="Zn_alcohol_dh"/>
</dbReference>
<dbReference type="InterPro" id="IPR013154">
    <property type="entry name" value="ADH-like_N"/>
</dbReference>
<comment type="cofactor">
    <cofactor evidence="1 5">
        <name>Zn(2+)</name>
        <dbReference type="ChEBI" id="CHEBI:29105"/>
    </cofactor>
</comment>
<proteinExistence type="inferred from homology"/>